<dbReference type="AlphaFoldDB" id="A0A1V8TQD2"/>
<dbReference type="InParanoid" id="A0A1V8TQD2"/>
<evidence type="ECO:0000256" key="1">
    <source>
        <dbReference type="SAM" id="MobiDB-lite"/>
    </source>
</evidence>
<gene>
    <name evidence="2" type="ORF">B0A48_01818</name>
</gene>
<evidence type="ECO:0000313" key="3">
    <source>
        <dbReference type="Proteomes" id="UP000192596"/>
    </source>
</evidence>
<feature type="compositionally biased region" description="Polar residues" evidence="1">
    <location>
        <begin position="78"/>
        <end position="88"/>
    </location>
</feature>
<name>A0A1V8TQD2_9PEZI</name>
<accession>A0A1V8TQD2</accession>
<feature type="region of interest" description="Disordered" evidence="1">
    <location>
        <begin position="78"/>
        <end position="146"/>
    </location>
</feature>
<organism evidence="2 3">
    <name type="scientific">Cryoendolithus antarcticus</name>
    <dbReference type="NCBI Taxonomy" id="1507870"/>
    <lineage>
        <taxon>Eukaryota</taxon>
        <taxon>Fungi</taxon>
        <taxon>Dikarya</taxon>
        <taxon>Ascomycota</taxon>
        <taxon>Pezizomycotina</taxon>
        <taxon>Dothideomycetes</taxon>
        <taxon>Dothideomycetidae</taxon>
        <taxon>Cladosporiales</taxon>
        <taxon>Cladosporiaceae</taxon>
        <taxon>Cryoendolithus</taxon>
    </lineage>
</organism>
<sequence>MRIDCLERAAIRLIKKEMSRMPAEHHSFDFIIDQLQGTTTTDRDWASMGASMAIPLSGEACSAQWRKKDPRAETVQTGIVGSAGTTQGAMHVKQGNGERSREKMMAILLQKDPTPKTRPIPENQLMKRKRRTGSPSPQRPATKKRS</sequence>
<proteinExistence type="predicted"/>
<protein>
    <submittedName>
        <fullName evidence="2">Uncharacterized protein</fullName>
    </submittedName>
</protein>
<dbReference type="EMBL" id="NAJO01000003">
    <property type="protein sequence ID" value="OQO13589.1"/>
    <property type="molecule type" value="Genomic_DNA"/>
</dbReference>
<reference evidence="3" key="1">
    <citation type="submission" date="2017-03" db="EMBL/GenBank/DDBJ databases">
        <title>Genomes of endolithic fungi from Antarctica.</title>
        <authorList>
            <person name="Coleine C."/>
            <person name="Masonjones S."/>
            <person name="Stajich J.E."/>
        </authorList>
    </citation>
    <scope>NUCLEOTIDE SEQUENCE [LARGE SCALE GENOMIC DNA]</scope>
    <source>
        <strain evidence="3">CCFEE 5527</strain>
    </source>
</reference>
<dbReference type="Proteomes" id="UP000192596">
    <property type="component" value="Unassembled WGS sequence"/>
</dbReference>
<keyword evidence="3" id="KW-1185">Reference proteome</keyword>
<comment type="caution">
    <text evidence="2">The sequence shown here is derived from an EMBL/GenBank/DDBJ whole genome shotgun (WGS) entry which is preliminary data.</text>
</comment>
<evidence type="ECO:0000313" key="2">
    <source>
        <dbReference type="EMBL" id="OQO13589.1"/>
    </source>
</evidence>